<keyword evidence="2" id="KW-1185">Reference proteome</keyword>
<evidence type="ECO:0000313" key="1">
    <source>
        <dbReference type="EMBL" id="MBC6000036.1"/>
    </source>
</evidence>
<dbReference type="EMBL" id="JACRWC010000106">
    <property type="protein sequence ID" value="MBC6000036.1"/>
    <property type="molecule type" value="Genomic_DNA"/>
</dbReference>
<proteinExistence type="predicted"/>
<name>A0A923ND59_9FIRM</name>
<evidence type="ECO:0000313" key="2">
    <source>
        <dbReference type="Proteomes" id="UP000644115"/>
    </source>
</evidence>
<gene>
    <name evidence="1" type="ORF">H8876_08495</name>
</gene>
<dbReference type="RefSeq" id="WP_249287386.1">
    <property type="nucleotide sequence ID" value="NZ_JACRWC010000106.1"/>
</dbReference>
<organism evidence="1 2">
    <name type="scientific">Lentihominibacter faecis</name>
    <dbReference type="NCBI Taxonomy" id="2764712"/>
    <lineage>
        <taxon>Bacteria</taxon>
        <taxon>Bacillati</taxon>
        <taxon>Bacillota</taxon>
        <taxon>Clostridia</taxon>
        <taxon>Peptostreptococcales</taxon>
        <taxon>Anaerovoracaceae</taxon>
        <taxon>Lentihominibacter</taxon>
    </lineage>
</organism>
<comment type="caution">
    <text evidence="1">The sequence shown here is derived from an EMBL/GenBank/DDBJ whole genome shotgun (WGS) entry which is preliminary data.</text>
</comment>
<dbReference type="Proteomes" id="UP000644115">
    <property type="component" value="Unassembled WGS sequence"/>
</dbReference>
<dbReference type="AlphaFoldDB" id="A0A923ND59"/>
<reference evidence="1" key="1">
    <citation type="submission" date="2020-08" db="EMBL/GenBank/DDBJ databases">
        <authorList>
            <person name="Liu C."/>
            <person name="Sun Q."/>
        </authorList>
    </citation>
    <scope>NUCLEOTIDE SEQUENCE</scope>
    <source>
        <strain evidence="1">BX16</strain>
    </source>
</reference>
<sequence length="317" mass="35305">MINLVGKENKMIKKRIYTSSLIVIVLLIVSIVTVPANATTFSENTQENQTDRLSAIIMTVQNENDREQIANYFFAPAYEKYEILDEDDNSYDGSFESLNSTEKNIQLENEALELSKLTGNDLKVRIEQLAEEHAQEIINDNDAVLTNEYVKYAESNFKPSVVANIKQKYSADSLKEVGVNEYILDSNSSKAAAKTNKKTFKQTYGSKSKASYCAFWSTVTWKTSGGKITSLSSTTTKPTTPCYITPTSAVKNTTKTSSDKKTGYVQKAWGYVNVSYGDGKINGYYVLDIKVFGSNSSKMKGSTVAPIAYPNYKWGNF</sequence>
<protein>
    <submittedName>
        <fullName evidence="1">Uncharacterized protein</fullName>
    </submittedName>
</protein>
<accession>A0A923ND59</accession>